<dbReference type="Pfam" id="PF13193">
    <property type="entry name" value="AMP-binding_C"/>
    <property type="match status" value="1"/>
</dbReference>
<dbReference type="InterPro" id="IPR020806">
    <property type="entry name" value="PKS_PP-bd"/>
</dbReference>
<evidence type="ECO:0000313" key="6">
    <source>
        <dbReference type="EMBL" id="PRX08614.1"/>
    </source>
</evidence>
<dbReference type="FunFam" id="2.30.38.10:FF:000001">
    <property type="entry name" value="Non-ribosomal peptide synthetase PvdI"/>
    <property type="match status" value="1"/>
</dbReference>
<dbReference type="GO" id="GO:0047527">
    <property type="term" value="F:2,3-dihydroxybenzoate-serine ligase activity"/>
    <property type="evidence" value="ECO:0007669"/>
    <property type="project" value="TreeGrafter"/>
</dbReference>
<dbReference type="Gene3D" id="1.10.1200.10">
    <property type="entry name" value="ACP-like"/>
    <property type="match status" value="1"/>
</dbReference>
<feature type="region of interest" description="Disordered" evidence="4">
    <location>
        <begin position="40"/>
        <end position="61"/>
    </location>
</feature>
<keyword evidence="7" id="KW-1185">Reference proteome</keyword>
<comment type="caution">
    <text evidence="6">The sequence shown here is derived from an EMBL/GenBank/DDBJ whole genome shotgun (WGS) entry which is preliminary data.</text>
</comment>
<evidence type="ECO:0000256" key="4">
    <source>
        <dbReference type="SAM" id="MobiDB-lite"/>
    </source>
</evidence>
<comment type="cofactor">
    <cofactor evidence="1">
        <name>pantetheine 4'-phosphate</name>
        <dbReference type="ChEBI" id="CHEBI:47942"/>
    </cofactor>
</comment>
<dbReference type="Gene3D" id="3.30.300.30">
    <property type="match status" value="1"/>
</dbReference>
<feature type="domain" description="Carrier" evidence="5">
    <location>
        <begin position="253"/>
        <end position="328"/>
    </location>
</feature>
<dbReference type="SMART" id="SM00823">
    <property type="entry name" value="PKS_PP"/>
    <property type="match status" value="1"/>
</dbReference>
<dbReference type="InterPro" id="IPR036736">
    <property type="entry name" value="ACP-like_sf"/>
</dbReference>
<evidence type="ECO:0000256" key="2">
    <source>
        <dbReference type="ARBA" id="ARBA00022450"/>
    </source>
</evidence>
<feature type="region of interest" description="Disordered" evidence="4">
    <location>
        <begin position="232"/>
        <end position="258"/>
    </location>
</feature>
<dbReference type="GO" id="GO:0005829">
    <property type="term" value="C:cytosol"/>
    <property type="evidence" value="ECO:0007669"/>
    <property type="project" value="TreeGrafter"/>
</dbReference>
<evidence type="ECO:0000313" key="7">
    <source>
        <dbReference type="Proteomes" id="UP000239415"/>
    </source>
</evidence>
<dbReference type="Gene3D" id="3.40.50.12780">
    <property type="entry name" value="N-terminal domain of ligase-like"/>
    <property type="match status" value="1"/>
</dbReference>
<dbReference type="InterPro" id="IPR000873">
    <property type="entry name" value="AMP-dep_synth/lig_dom"/>
</dbReference>
<evidence type="ECO:0000259" key="5">
    <source>
        <dbReference type="PROSITE" id="PS50075"/>
    </source>
</evidence>
<evidence type="ECO:0000256" key="1">
    <source>
        <dbReference type="ARBA" id="ARBA00001957"/>
    </source>
</evidence>
<dbReference type="GO" id="GO:0009239">
    <property type="term" value="P:enterobactin biosynthetic process"/>
    <property type="evidence" value="ECO:0007669"/>
    <property type="project" value="TreeGrafter"/>
</dbReference>
<dbReference type="OrthoDB" id="4477213at2"/>
<accession>A0A2T0JMH9</accession>
<sequence>PHHLRHQWTDSTLINMYGITETTIHVTHQHVGITDLRASDDRAAAEGSEGQWGRRGGGTGTAPAIGTPLPNYRIHLLDQHLQPVPPGVPGEIHVAGGGLARGYHRRPALTAERFVPNPFHPDGERLYRSGDRARLLPDGTLEYLGRTDTQIKIRGHRIEPAEIENALTSVPQISAAIATEHDGRLIAYLIPNGDLPPTDQLRTHLASLLPAHMIPSIFMPLDALPLNTNGKLDRTKLPAPDSSRPELSSDYQAPTSPTEQTLAEIWSTLLGLDRTGIDDNFFDLGGHSLLATQAISRIRAAFKIELPLTAMFDRPTIRTLAIAITQQLLGDDSDAETYEEFEL</sequence>
<name>A0A2T0JMH9_9ACTN</name>
<dbReference type="PANTHER" id="PTHR45527:SF1">
    <property type="entry name" value="FATTY ACID SYNTHASE"/>
    <property type="match status" value="1"/>
</dbReference>
<protein>
    <submittedName>
        <fullName evidence="6">AMP-binding enzyme</fullName>
    </submittedName>
</protein>
<reference evidence="6 7" key="1">
    <citation type="submission" date="2018-03" db="EMBL/GenBank/DDBJ databases">
        <title>Genomic Encyclopedia of Archaeal and Bacterial Type Strains, Phase II (KMG-II): from individual species to whole genera.</title>
        <authorList>
            <person name="Goeker M."/>
        </authorList>
    </citation>
    <scope>NUCLEOTIDE SEQUENCE [LARGE SCALE GENOMIC DNA]</scope>
    <source>
        <strain evidence="6 7">DSM 43146</strain>
    </source>
</reference>
<keyword evidence="3" id="KW-0597">Phosphoprotein</keyword>
<feature type="compositionally biased region" description="Polar residues" evidence="4">
    <location>
        <begin position="245"/>
        <end position="258"/>
    </location>
</feature>
<dbReference type="PROSITE" id="PS00012">
    <property type="entry name" value="PHOSPHOPANTETHEINE"/>
    <property type="match status" value="1"/>
</dbReference>
<dbReference type="Pfam" id="PF00550">
    <property type="entry name" value="PP-binding"/>
    <property type="match status" value="1"/>
</dbReference>
<evidence type="ECO:0000256" key="3">
    <source>
        <dbReference type="ARBA" id="ARBA00022553"/>
    </source>
</evidence>
<dbReference type="Proteomes" id="UP000239415">
    <property type="component" value="Unassembled WGS sequence"/>
</dbReference>
<organism evidence="6 7">
    <name type="scientific">Actinoplanes italicus</name>
    <dbReference type="NCBI Taxonomy" id="113567"/>
    <lineage>
        <taxon>Bacteria</taxon>
        <taxon>Bacillati</taxon>
        <taxon>Actinomycetota</taxon>
        <taxon>Actinomycetes</taxon>
        <taxon>Micromonosporales</taxon>
        <taxon>Micromonosporaceae</taxon>
        <taxon>Actinoplanes</taxon>
    </lineage>
</organism>
<keyword evidence="2" id="KW-0596">Phosphopantetheine</keyword>
<dbReference type="SUPFAM" id="SSF47336">
    <property type="entry name" value="ACP-like"/>
    <property type="match status" value="1"/>
</dbReference>
<dbReference type="InterPro" id="IPR006162">
    <property type="entry name" value="Ppantetheine_attach_site"/>
</dbReference>
<dbReference type="InterPro" id="IPR009081">
    <property type="entry name" value="PP-bd_ACP"/>
</dbReference>
<dbReference type="InterPro" id="IPR042099">
    <property type="entry name" value="ANL_N_sf"/>
</dbReference>
<dbReference type="PROSITE" id="PS50075">
    <property type="entry name" value="CARRIER"/>
    <property type="match status" value="1"/>
</dbReference>
<dbReference type="GO" id="GO:0072330">
    <property type="term" value="P:monocarboxylic acid biosynthetic process"/>
    <property type="evidence" value="ECO:0007669"/>
    <property type="project" value="UniProtKB-ARBA"/>
</dbReference>
<dbReference type="GO" id="GO:0043041">
    <property type="term" value="P:amino acid activation for nonribosomal peptide biosynthetic process"/>
    <property type="evidence" value="ECO:0007669"/>
    <property type="project" value="TreeGrafter"/>
</dbReference>
<dbReference type="InterPro" id="IPR025110">
    <property type="entry name" value="AMP-bd_C"/>
</dbReference>
<gene>
    <name evidence="6" type="ORF">CLV67_1391</name>
</gene>
<feature type="non-terminal residue" evidence="6">
    <location>
        <position position="1"/>
    </location>
</feature>
<dbReference type="Pfam" id="PF00501">
    <property type="entry name" value="AMP-binding"/>
    <property type="match status" value="1"/>
</dbReference>
<proteinExistence type="predicted"/>
<dbReference type="FunFam" id="1.10.1200.10:FF:000016">
    <property type="entry name" value="Non-ribosomal peptide synthase"/>
    <property type="match status" value="1"/>
</dbReference>
<dbReference type="EMBL" id="PVMZ01000039">
    <property type="protein sequence ID" value="PRX08614.1"/>
    <property type="molecule type" value="Genomic_DNA"/>
</dbReference>
<dbReference type="GO" id="GO:0031177">
    <property type="term" value="F:phosphopantetheine binding"/>
    <property type="evidence" value="ECO:0007669"/>
    <property type="project" value="InterPro"/>
</dbReference>
<dbReference type="PANTHER" id="PTHR45527">
    <property type="entry name" value="NONRIBOSOMAL PEPTIDE SYNTHETASE"/>
    <property type="match status" value="1"/>
</dbReference>
<dbReference type="SUPFAM" id="SSF56801">
    <property type="entry name" value="Acetyl-CoA synthetase-like"/>
    <property type="match status" value="1"/>
</dbReference>
<dbReference type="InterPro" id="IPR045851">
    <property type="entry name" value="AMP-bd_C_sf"/>
</dbReference>
<dbReference type="AlphaFoldDB" id="A0A2T0JMH9"/>
<dbReference type="RefSeq" id="WP_146169620.1">
    <property type="nucleotide sequence ID" value="NZ_PVMZ01000039.1"/>
</dbReference>
<dbReference type="GO" id="GO:0009366">
    <property type="term" value="C:enterobactin synthetase complex"/>
    <property type="evidence" value="ECO:0007669"/>
    <property type="project" value="TreeGrafter"/>
</dbReference>